<feature type="region of interest" description="Disordered" evidence="1">
    <location>
        <begin position="54"/>
        <end position="89"/>
    </location>
</feature>
<reference evidence="3" key="1">
    <citation type="journal article" date="2018" name="Virology">
        <title>A giant virus infecting green algae encodes key fermentation genes.</title>
        <authorList>
            <person name="Schvarcz C.R."/>
            <person name="Steward G.F."/>
        </authorList>
    </citation>
    <scope>NUCLEOTIDE SEQUENCE [LARGE SCALE GENOMIC DNA]</scope>
</reference>
<feature type="domain" description="Apple" evidence="2">
    <location>
        <begin position="126"/>
        <end position="173"/>
    </location>
</feature>
<protein>
    <submittedName>
        <fullName evidence="3">PAN domain-containing protein</fullName>
    </submittedName>
</protein>
<dbReference type="Gene3D" id="3.50.4.10">
    <property type="entry name" value="Hepatocyte Growth Factor"/>
    <property type="match status" value="1"/>
</dbReference>
<dbReference type="Pfam" id="PF00024">
    <property type="entry name" value="PAN_1"/>
    <property type="match status" value="1"/>
</dbReference>
<name>A0A2P0VNG3_9VIRU</name>
<sequence length="586" mass="66429">MNTVAVTACVGLLIMIAFIAELTSRRSVEKFETDGVTEARCVYYKEWMKLNKCSDPPGEDADDEEDGEDKEKDEEEADEDDEKDDVVKDSDNITDFTFEKMNIPDSMLISVAPIHGVYETSSGFDSDGVVEAKSAEECMTACSENEMCGGFTYYTSEQGFSDTGKKCKLMSLIPEDVRTVDSEGKRQTENYRKVFASSLVKKDPEEDVNSADEKEEVVSGNIQENERVKICDDEERVFTYEGIMTLPQTEERVYQMRSSEKSSFLYIAHDGENLSSGDEVQLSGVMQSGVWNPSDNSRKHVVVKESELCPSKVSRIPIAENRQVYRCVPNHVPQICRYIGYKPSDGNMVHVFESKLWTQLVTYYYKAEEETAYFDTAMTLLKMNVDGSGYLPESTQVFSNKQMHIFRSIANCGDIGGNLPPENIEDSRQQFTERYLSQIKIVLADEVLEYSINLTTDVMPMLPTDDMNQGANMLVRGITITDEPIYKSSEIRKIKISFTGEPFDTTLKIDGKDSFYYVLVNGKYRFFYLNGEIPKVLHKNSQTKSLYWKEVPDIVCTSSILDDCAEEIKGLPRDEYPVAMIFETES</sequence>
<evidence type="ECO:0000259" key="2">
    <source>
        <dbReference type="Pfam" id="PF00024"/>
    </source>
</evidence>
<evidence type="ECO:0000313" key="4">
    <source>
        <dbReference type="Proteomes" id="UP000244773"/>
    </source>
</evidence>
<gene>
    <name evidence="3" type="ORF">TetV_350</name>
</gene>
<dbReference type="InterPro" id="IPR003609">
    <property type="entry name" value="Pan_app"/>
</dbReference>
<accession>A0A2P0VNG3</accession>
<evidence type="ECO:0000256" key="1">
    <source>
        <dbReference type="SAM" id="MobiDB-lite"/>
    </source>
</evidence>
<dbReference type="Proteomes" id="UP000244773">
    <property type="component" value="Segment"/>
</dbReference>
<evidence type="ECO:0000313" key="3">
    <source>
        <dbReference type="EMBL" id="AUF82442.1"/>
    </source>
</evidence>
<keyword evidence="4" id="KW-1185">Reference proteome</keyword>
<proteinExistence type="predicted"/>
<feature type="compositionally biased region" description="Acidic residues" evidence="1">
    <location>
        <begin position="57"/>
        <end position="84"/>
    </location>
</feature>
<dbReference type="EMBL" id="KY322437">
    <property type="protein sequence ID" value="AUF82442.1"/>
    <property type="molecule type" value="Genomic_DNA"/>
</dbReference>
<organism evidence="3">
    <name type="scientific">Tetraselmis virus 1</name>
    <dbReference type="NCBI Taxonomy" id="2060617"/>
    <lineage>
        <taxon>Viruses</taxon>
        <taxon>Varidnaviria</taxon>
        <taxon>Bamfordvirae</taxon>
        <taxon>Nucleocytoviricota</taxon>
        <taxon>Megaviricetes</taxon>
        <taxon>Imitervirales</taxon>
        <taxon>Allomimiviridae</taxon>
        <taxon>Oceanusvirus</taxon>
        <taxon>Oceanusvirus kaneohense</taxon>
    </lineage>
</organism>